<evidence type="ECO:0000256" key="1">
    <source>
        <dbReference type="ARBA" id="ARBA00022630"/>
    </source>
</evidence>
<keyword evidence="5" id="KW-1185">Reference proteome</keyword>
<dbReference type="PANTHER" id="PTHR43278:SF4">
    <property type="entry name" value="NAD(P)H-DEPENDENT FMN-CONTAINING OXIDOREDUCTASE YWQN-RELATED"/>
    <property type="match status" value="1"/>
</dbReference>
<dbReference type="RefSeq" id="WP_114297825.1">
    <property type="nucleotide sequence ID" value="NZ_QPJT01000011.1"/>
</dbReference>
<feature type="domain" description="NADPH-dependent FMN reductase-like" evidence="3">
    <location>
        <begin position="1"/>
        <end position="155"/>
    </location>
</feature>
<keyword evidence="2" id="KW-0288">FMN</keyword>
<sequence>MKVLAINGSPNKNGSTYTAISLVTAELESEGIETEIVHIGKGAIHGCIACGACKKLEDKKCVFGDDAVNECINKAKAADGIIIGSPVYYSGIAGSMKSFLDRLFYAGSQYLHYKPGAAVAALRRSGGMDTFHQLNNYLNLANIIITPSHYWNVIHGSNAGEVMQDLEGVQIMQNLGRSMAWLLKIVDAGKSSIDLPKPQTRVRTNFIR</sequence>
<dbReference type="AlphaFoldDB" id="A0A369B401"/>
<keyword evidence="1" id="KW-0285">Flavoprotein</keyword>
<organism evidence="4 5">
    <name type="scientific">Anaerobacterium chartisolvens</name>
    <dbReference type="NCBI Taxonomy" id="1297424"/>
    <lineage>
        <taxon>Bacteria</taxon>
        <taxon>Bacillati</taxon>
        <taxon>Bacillota</taxon>
        <taxon>Clostridia</taxon>
        <taxon>Eubacteriales</taxon>
        <taxon>Oscillospiraceae</taxon>
        <taxon>Anaerobacterium</taxon>
    </lineage>
</organism>
<protein>
    <submittedName>
        <fullName evidence="4">Multimeric flavodoxin WrbA</fullName>
    </submittedName>
</protein>
<accession>A0A369B401</accession>
<dbReference type="SUPFAM" id="SSF52218">
    <property type="entry name" value="Flavoproteins"/>
    <property type="match status" value="1"/>
</dbReference>
<evidence type="ECO:0000256" key="2">
    <source>
        <dbReference type="ARBA" id="ARBA00022643"/>
    </source>
</evidence>
<evidence type="ECO:0000313" key="5">
    <source>
        <dbReference type="Proteomes" id="UP000253034"/>
    </source>
</evidence>
<dbReference type="InterPro" id="IPR029039">
    <property type="entry name" value="Flavoprotein-like_sf"/>
</dbReference>
<dbReference type="EMBL" id="QPJT01000011">
    <property type="protein sequence ID" value="RCX16269.1"/>
    <property type="molecule type" value="Genomic_DNA"/>
</dbReference>
<evidence type="ECO:0000259" key="3">
    <source>
        <dbReference type="Pfam" id="PF03358"/>
    </source>
</evidence>
<dbReference type="Proteomes" id="UP000253034">
    <property type="component" value="Unassembled WGS sequence"/>
</dbReference>
<dbReference type="Gene3D" id="3.40.50.360">
    <property type="match status" value="1"/>
</dbReference>
<proteinExistence type="predicted"/>
<reference evidence="4 5" key="1">
    <citation type="submission" date="2018-07" db="EMBL/GenBank/DDBJ databases">
        <title>Genomic Encyclopedia of Type Strains, Phase IV (KMG-IV): sequencing the most valuable type-strain genomes for metagenomic binning, comparative biology and taxonomic classification.</title>
        <authorList>
            <person name="Goeker M."/>
        </authorList>
    </citation>
    <scope>NUCLEOTIDE SEQUENCE [LARGE SCALE GENOMIC DNA]</scope>
    <source>
        <strain evidence="4 5">DSM 27016</strain>
    </source>
</reference>
<dbReference type="PANTHER" id="PTHR43278">
    <property type="entry name" value="NAD(P)H-DEPENDENT FMN-CONTAINING OXIDOREDUCTASE YWQN-RELATED"/>
    <property type="match status" value="1"/>
</dbReference>
<dbReference type="OrthoDB" id="9790975at2"/>
<name>A0A369B401_9FIRM</name>
<comment type="caution">
    <text evidence="4">The sequence shown here is derived from an EMBL/GenBank/DDBJ whole genome shotgun (WGS) entry which is preliminary data.</text>
</comment>
<dbReference type="InterPro" id="IPR051796">
    <property type="entry name" value="ISF_SsuE-like"/>
</dbReference>
<dbReference type="InterPro" id="IPR005025">
    <property type="entry name" value="FMN_Rdtase-like_dom"/>
</dbReference>
<gene>
    <name evidence="4" type="ORF">DFR58_11112</name>
</gene>
<dbReference type="GO" id="GO:0016491">
    <property type="term" value="F:oxidoreductase activity"/>
    <property type="evidence" value="ECO:0007669"/>
    <property type="project" value="InterPro"/>
</dbReference>
<evidence type="ECO:0000313" key="4">
    <source>
        <dbReference type="EMBL" id="RCX16269.1"/>
    </source>
</evidence>
<dbReference type="Pfam" id="PF03358">
    <property type="entry name" value="FMN_red"/>
    <property type="match status" value="1"/>
</dbReference>